<dbReference type="PANTHER" id="PTHR11851:SF49">
    <property type="entry name" value="MITOCHONDRIAL-PROCESSING PEPTIDASE SUBUNIT ALPHA"/>
    <property type="match status" value="1"/>
</dbReference>
<dbReference type="Proteomes" id="UP000248764">
    <property type="component" value="Unassembled WGS sequence"/>
</dbReference>
<comment type="similarity">
    <text evidence="1 2">Belongs to the peptidase M16 family.</text>
</comment>
<name>A0A2W2BVQ9_9ACTN</name>
<keyword evidence="7" id="KW-1185">Reference proteome</keyword>
<evidence type="ECO:0000256" key="1">
    <source>
        <dbReference type="ARBA" id="ARBA00007261"/>
    </source>
</evidence>
<sequence>MTTPSTRTLLGEDEGGLVRRTVLPGGLRIVTEAVPTVRSVAFGIWVGVGSVDEQLAEAGATHYLEHLLFKGTPKRTALDISSAIESVGGEINAFTAKEFTCYYARVLDTDLPLAVDVVADMVTSSVVAPVDVESEREVVLEEIAMRDDDPSDAVHDLLAGHMWGDSPLGRSILGTVESITGMSRDTVNDYYRRHYLARTMVVAVAGNVRHDDVVALVEKAFGSAGFLDSDDEPAPPRTGGVAPSSGRGVTLLHRPTEQANVVLAVPGLARNDERRFALGVLNAALGGGMSSRLFQEVRERRGLAYSVYSYASQHAAAGLLGVYVGCQPKKVDQVLELCRTVLADVVRGGITIEELERGKGQARGGLVLGLEDTSARMSRLAKAELVYDELPSVDQLIARVDAVTIDQVTDLAQTLLAATPSLAVVGPFESAGRFEAVLG</sequence>
<feature type="domain" description="Peptidase M16 C-terminal" evidence="5">
    <location>
        <begin position="182"/>
        <end position="360"/>
    </location>
</feature>
<evidence type="ECO:0000256" key="2">
    <source>
        <dbReference type="RuleBase" id="RU004447"/>
    </source>
</evidence>
<dbReference type="PROSITE" id="PS00143">
    <property type="entry name" value="INSULINASE"/>
    <property type="match status" value="1"/>
</dbReference>
<accession>A0A2W2BVQ9</accession>
<dbReference type="RefSeq" id="WP_111257752.1">
    <property type="nucleotide sequence ID" value="NZ_POTW01000095.1"/>
</dbReference>
<dbReference type="Pfam" id="PF05193">
    <property type="entry name" value="Peptidase_M16_C"/>
    <property type="match status" value="1"/>
</dbReference>
<dbReference type="AlphaFoldDB" id="A0A2W2BVQ9"/>
<dbReference type="Pfam" id="PF00675">
    <property type="entry name" value="Peptidase_M16"/>
    <property type="match status" value="1"/>
</dbReference>
<feature type="region of interest" description="Disordered" evidence="3">
    <location>
        <begin position="227"/>
        <end position="246"/>
    </location>
</feature>
<organism evidence="6 7">
    <name type="scientific">Jiangella anatolica</name>
    <dbReference type="NCBI Taxonomy" id="2670374"/>
    <lineage>
        <taxon>Bacteria</taxon>
        <taxon>Bacillati</taxon>
        <taxon>Actinomycetota</taxon>
        <taxon>Actinomycetes</taxon>
        <taxon>Jiangellales</taxon>
        <taxon>Jiangellaceae</taxon>
        <taxon>Jiangella</taxon>
    </lineage>
</organism>
<evidence type="ECO:0000313" key="7">
    <source>
        <dbReference type="Proteomes" id="UP000248764"/>
    </source>
</evidence>
<dbReference type="InterPro" id="IPR007863">
    <property type="entry name" value="Peptidase_M16_C"/>
</dbReference>
<dbReference type="GO" id="GO:0006508">
    <property type="term" value="P:proteolysis"/>
    <property type="evidence" value="ECO:0007669"/>
    <property type="project" value="InterPro"/>
</dbReference>
<evidence type="ECO:0000256" key="3">
    <source>
        <dbReference type="SAM" id="MobiDB-lite"/>
    </source>
</evidence>
<evidence type="ECO:0000259" key="4">
    <source>
        <dbReference type="Pfam" id="PF00675"/>
    </source>
</evidence>
<protein>
    <submittedName>
        <fullName evidence="6">Peptidase M16</fullName>
    </submittedName>
</protein>
<evidence type="ECO:0000313" key="6">
    <source>
        <dbReference type="EMBL" id="PZF80249.1"/>
    </source>
</evidence>
<dbReference type="GO" id="GO:0046872">
    <property type="term" value="F:metal ion binding"/>
    <property type="evidence" value="ECO:0007669"/>
    <property type="project" value="InterPro"/>
</dbReference>
<dbReference type="Gene3D" id="3.30.830.10">
    <property type="entry name" value="Metalloenzyme, LuxS/M16 peptidase-like"/>
    <property type="match status" value="2"/>
</dbReference>
<proteinExistence type="inferred from homology"/>
<dbReference type="EMBL" id="POTW01000095">
    <property type="protein sequence ID" value="PZF80249.1"/>
    <property type="molecule type" value="Genomic_DNA"/>
</dbReference>
<dbReference type="GO" id="GO:0004222">
    <property type="term" value="F:metalloendopeptidase activity"/>
    <property type="evidence" value="ECO:0007669"/>
    <property type="project" value="InterPro"/>
</dbReference>
<dbReference type="FunFam" id="3.30.830.10:FF:000008">
    <property type="entry name" value="Mitochondrial-processing peptidase subunit beta"/>
    <property type="match status" value="1"/>
</dbReference>
<feature type="domain" description="Peptidase M16 N-terminal" evidence="4">
    <location>
        <begin position="28"/>
        <end position="175"/>
    </location>
</feature>
<evidence type="ECO:0000259" key="5">
    <source>
        <dbReference type="Pfam" id="PF05193"/>
    </source>
</evidence>
<dbReference type="InterPro" id="IPR011249">
    <property type="entry name" value="Metalloenz_LuxS/M16"/>
</dbReference>
<comment type="caution">
    <text evidence="6">The sequence shown here is derived from an EMBL/GenBank/DDBJ whole genome shotgun (WGS) entry which is preliminary data.</text>
</comment>
<dbReference type="PANTHER" id="PTHR11851">
    <property type="entry name" value="METALLOPROTEASE"/>
    <property type="match status" value="1"/>
</dbReference>
<dbReference type="InterPro" id="IPR001431">
    <property type="entry name" value="Pept_M16_Zn_BS"/>
</dbReference>
<dbReference type="SUPFAM" id="SSF63411">
    <property type="entry name" value="LuxS/MPP-like metallohydrolase"/>
    <property type="match status" value="2"/>
</dbReference>
<dbReference type="InterPro" id="IPR011765">
    <property type="entry name" value="Pept_M16_N"/>
</dbReference>
<reference evidence="6 7" key="1">
    <citation type="submission" date="2018-01" db="EMBL/GenBank/DDBJ databases">
        <title>Draft genome sequence of Jiangella sp. GTF31.</title>
        <authorList>
            <person name="Sahin N."/>
            <person name="Ay H."/>
            <person name="Saygin H."/>
        </authorList>
    </citation>
    <scope>NUCLEOTIDE SEQUENCE [LARGE SCALE GENOMIC DNA]</scope>
    <source>
        <strain evidence="6 7">GTF31</strain>
    </source>
</reference>
<gene>
    <name evidence="6" type="ORF">C1I92_27115</name>
</gene>
<dbReference type="InterPro" id="IPR050361">
    <property type="entry name" value="MPP/UQCRC_Complex"/>
</dbReference>